<keyword evidence="7" id="KW-1185">Reference proteome</keyword>
<evidence type="ECO:0000256" key="4">
    <source>
        <dbReference type="ARBA" id="ARBA00023163"/>
    </source>
</evidence>
<dbReference type="InterPro" id="IPR000847">
    <property type="entry name" value="LysR_HTH_N"/>
</dbReference>
<reference evidence="6 7" key="1">
    <citation type="submission" date="2021-06" db="EMBL/GenBank/DDBJ databases">
        <title>50 bacteria genomes isolated from Dapeng, Shenzhen, China.</title>
        <authorList>
            <person name="Zheng W."/>
            <person name="Yu S."/>
            <person name="Huang Y."/>
        </authorList>
    </citation>
    <scope>NUCLEOTIDE SEQUENCE [LARGE SCALE GENOMIC DNA]</scope>
    <source>
        <strain evidence="6 7">DP1N14-2</strain>
    </source>
</reference>
<comment type="similarity">
    <text evidence="1">Belongs to the LysR transcriptional regulatory family.</text>
</comment>
<dbReference type="InterPro" id="IPR005119">
    <property type="entry name" value="LysR_subst-bd"/>
</dbReference>
<evidence type="ECO:0000259" key="5">
    <source>
        <dbReference type="PROSITE" id="PS50931"/>
    </source>
</evidence>
<evidence type="ECO:0000313" key="7">
    <source>
        <dbReference type="Proteomes" id="UP000766629"/>
    </source>
</evidence>
<dbReference type="SUPFAM" id="SSF53850">
    <property type="entry name" value="Periplasmic binding protein-like II"/>
    <property type="match status" value="1"/>
</dbReference>
<dbReference type="Gene3D" id="1.10.10.10">
    <property type="entry name" value="Winged helix-like DNA-binding domain superfamily/Winged helix DNA-binding domain"/>
    <property type="match status" value="1"/>
</dbReference>
<keyword evidence="4" id="KW-0804">Transcription</keyword>
<dbReference type="Proteomes" id="UP000766629">
    <property type="component" value="Unassembled WGS sequence"/>
</dbReference>
<comment type="caution">
    <text evidence="6">The sequence shown here is derived from an EMBL/GenBank/DDBJ whole genome shotgun (WGS) entry which is preliminary data.</text>
</comment>
<evidence type="ECO:0000256" key="3">
    <source>
        <dbReference type="ARBA" id="ARBA00023125"/>
    </source>
</evidence>
<dbReference type="PANTHER" id="PTHR30579:SF7">
    <property type="entry name" value="HTH-TYPE TRANSCRIPTIONAL REGULATOR LRHA-RELATED"/>
    <property type="match status" value="1"/>
</dbReference>
<gene>
    <name evidence="6" type="ORF">KUV26_20425</name>
</gene>
<dbReference type="SUPFAM" id="SSF46785">
    <property type="entry name" value="Winged helix' DNA-binding domain"/>
    <property type="match status" value="1"/>
</dbReference>
<dbReference type="InterPro" id="IPR050176">
    <property type="entry name" value="LTTR"/>
</dbReference>
<proteinExistence type="inferred from homology"/>
<feature type="domain" description="HTH lysR-type" evidence="5">
    <location>
        <begin position="8"/>
        <end position="65"/>
    </location>
</feature>
<dbReference type="InterPro" id="IPR036390">
    <property type="entry name" value="WH_DNA-bd_sf"/>
</dbReference>
<evidence type="ECO:0000256" key="2">
    <source>
        <dbReference type="ARBA" id="ARBA00023015"/>
    </source>
</evidence>
<protein>
    <submittedName>
        <fullName evidence="6">LysR family transcriptional regulator</fullName>
    </submittedName>
</protein>
<dbReference type="RefSeq" id="WP_222509768.1">
    <property type="nucleotide sequence ID" value="NZ_JAHVJA010000014.1"/>
</dbReference>
<keyword evidence="3" id="KW-0238">DNA-binding</keyword>
<dbReference type="EMBL" id="JAHVJA010000014">
    <property type="protein sequence ID" value="MBY6141810.1"/>
    <property type="molecule type" value="Genomic_DNA"/>
</dbReference>
<evidence type="ECO:0000256" key="1">
    <source>
        <dbReference type="ARBA" id="ARBA00009437"/>
    </source>
</evidence>
<dbReference type="Gene3D" id="3.40.190.10">
    <property type="entry name" value="Periplasmic binding protein-like II"/>
    <property type="match status" value="2"/>
</dbReference>
<accession>A0ABS7NKU4</accession>
<dbReference type="Pfam" id="PF00126">
    <property type="entry name" value="HTH_1"/>
    <property type="match status" value="1"/>
</dbReference>
<evidence type="ECO:0000313" key="6">
    <source>
        <dbReference type="EMBL" id="MBY6141810.1"/>
    </source>
</evidence>
<dbReference type="PROSITE" id="PS50931">
    <property type="entry name" value="HTH_LYSR"/>
    <property type="match status" value="1"/>
</dbReference>
<name>A0ABS7NKU4_9RHOB</name>
<dbReference type="InterPro" id="IPR036388">
    <property type="entry name" value="WH-like_DNA-bd_sf"/>
</dbReference>
<sequence>MSRKFTNLQTDLLRTFVTAVDLGNYTETGQALGRTQPAISLQIRRLEELSGCKLIVHQGKELTLTEDGHALIGFAREILRLNDSAVARLSRSSIQGVLRVGLPIDYAIGFFQSIISEFVAENPAVNLGIRCNWSRDLLSKLHADELDMTIAITDSMPAPYVSHYWSERPKWVCAKEFHFDPDEPLPLVLHPEGCVYRSRVIEALSGEGRKWRIAFESPGISALQNAVASGWGISALTTKTLLPGMRILTPDIGFPELARIHVGLFYKHVRQSEAALKLIDQIAGGVGGFRKTLKPTSG</sequence>
<dbReference type="PANTHER" id="PTHR30579">
    <property type="entry name" value="TRANSCRIPTIONAL REGULATOR"/>
    <property type="match status" value="1"/>
</dbReference>
<organism evidence="6 7">
    <name type="scientific">Leisingera daeponensis</name>
    <dbReference type="NCBI Taxonomy" id="405746"/>
    <lineage>
        <taxon>Bacteria</taxon>
        <taxon>Pseudomonadati</taxon>
        <taxon>Pseudomonadota</taxon>
        <taxon>Alphaproteobacteria</taxon>
        <taxon>Rhodobacterales</taxon>
        <taxon>Roseobacteraceae</taxon>
        <taxon>Leisingera</taxon>
    </lineage>
</organism>
<dbReference type="Pfam" id="PF03466">
    <property type="entry name" value="LysR_substrate"/>
    <property type="match status" value="1"/>
</dbReference>
<keyword evidence="2" id="KW-0805">Transcription regulation</keyword>